<feature type="transmembrane region" description="Helical" evidence="11">
    <location>
        <begin position="62"/>
        <end position="82"/>
    </location>
</feature>
<feature type="transmembrane region" description="Helical" evidence="11">
    <location>
        <begin position="449"/>
        <end position="476"/>
    </location>
</feature>
<dbReference type="PANTHER" id="PTHR45630:SF11">
    <property type="entry name" value="CATION-TRANSPORTING P-TYPE ATPASE N-TERMINAL DOMAIN-CONTAINING PROTEIN"/>
    <property type="match status" value="1"/>
</dbReference>
<dbReference type="AlphaFoldDB" id="A0A1Z5JAJ7"/>
<comment type="similarity">
    <text evidence="2">Belongs to the cation transport ATPase (P-type) (TC 3.A.3) family. Type V subfamily.</text>
</comment>
<dbReference type="Pfam" id="PF13246">
    <property type="entry name" value="Cation_ATPase"/>
    <property type="match status" value="1"/>
</dbReference>
<dbReference type="Pfam" id="PF00122">
    <property type="entry name" value="E1-E2_ATPase"/>
    <property type="match status" value="1"/>
</dbReference>
<dbReference type="GO" id="GO:0005524">
    <property type="term" value="F:ATP binding"/>
    <property type="evidence" value="ECO:0007669"/>
    <property type="project" value="UniProtKB-KW"/>
</dbReference>
<feature type="transmembrane region" description="Helical" evidence="11">
    <location>
        <begin position="21"/>
        <end position="42"/>
    </location>
</feature>
<evidence type="ECO:0000256" key="11">
    <source>
        <dbReference type="SAM" id="Phobius"/>
    </source>
</evidence>
<feature type="transmembrane region" description="Helical" evidence="11">
    <location>
        <begin position="122"/>
        <end position="143"/>
    </location>
</feature>
<feature type="domain" description="P-type ATPase A" evidence="12">
    <location>
        <begin position="290"/>
        <end position="404"/>
    </location>
</feature>
<keyword evidence="9 11" id="KW-1133">Transmembrane helix</keyword>
<name>A0A1Z5JAJ7_FISSO</name>
<dbReference type="InterPro" id="IPR004014">
    <property type="entry name" value="ATPase_P-typ_cation-transptr_N"/>
</dbReference>
<dbReference type="Gene3D" id="3.40.50.1000">
    <property type="entry name" value="HAD superfamily/HAD-like"/>
    <property type="match status" value="1"/>
</dbReference>
<dbReference type="InterPro" id="IPR044492">
    <property type="entry name" value="P_typ_ATPase_HD_dom"/>
</dbReference>
<evidence type="ECO:0000313" key="15">
    <source>
        <dbReference type="Proteomes" id="UP000198406"/>
    </source>
</evidence>
<dbReference type="PRINTS" id="PR00119">
    <property type="entry name" value="CATATPASE"/>
</dbReference>
<evidence type="ECO:0000256" key="10">
    <source>
        <dbReference type="ARBA" id="ARBA00023136"/>
    </source>
</evidence>
<dbReference type="EMBL" id="BDSP01000032">
    <property type="protein sequence ID" value="GAX11017.1"/>
    <property type="molecule type" value="Genomic_DNA"/>
</dbReference>
<dbReference type="GO" id="GO:0046872">
    <property type="term" value="F:metal ion binding"/>
    <property type="evidence" value="ECO:0007669"/>
    <property type="project" value="UniProtKB-KW"/>
</dbReference>
<dbReference type="InParanoid" id="A0A1Z5JAJ7"/>
<feature type="domain" description="Cation-transporting P-type ATPase N-terminal" evidence="13">
    <location>
        <begin position="198"/>
        <end position="242"/>
    </location>
</feature>
<evidence type="ECO:0000313" key="14">
    <source>
        <dbReference type="EMBL" id="GAX11017.1"/>
    </source>
</evidence>
<comment type="subcellular location">
    <subcellularLocation>
        <location evidence="1">Membrane</location>
        <topology evidence="1">Multi-pass membrane protein</topology>
    </subcellularLocation>
</comment>
<dbReference type="Gene3D" id="2.70.150.10">
    <property type="entry name" value="Calcium-transporting ATPase, cytoplasmic transduction domain A"/>
    <property type="match status" value="1"/>
</dbReference>
<gene>
    <name evidence="14" type="ORF">FisN_2Lu546</name>
</gene>
<keyword evidence="8" id="KW-1278">Translocase</keyword>
<dbReference type="GO" id="GO:0016020">
    <property type="term" value="C:membrane"/>
    <property type="evidence" value="ECO:0007669"/>
    <property type="project" value="UniProtKB-SubCell"/>
</dbReference>
<dbReference type="SUPFAM" id="SSF81665">
    <property type="entry name" value="Calcium ATPase, transmembrane domain M"/>
    <property type="match status" value="1"/>
</dbReference>
<dbReference type="OrthoDB" id="42245at2759"/>
<dbReference type="SUPFAM" id="SSF81660">
    <property type="entry name" value="Metal cation-transporting ATPase, ATP-binding domain N"/>
    <property type="match status" value="1"/>
</dbReference>
<dbReference type="SUPFAM" id="SSF56784">
    <property type="entry name" value="HAD-like"/>
    <property type="match status" value="1"/>
</dbReference>
<dbReference type="InterPro" id="IPR023214">
    <property type="entry name" value="HAD_sf"/>
</dbReference>
<dbReference type="InterPro" id="IPR023298">
    <property type="entry name" value="ATPase_P-typ_TM_dom_sf"/>
</dbReference>
<feature type="transmembrane region" description="Helical" evidence="11">
    <location>
        <begin position="941"/>
        <end position="962"/>
    </location>
</feature>
<feature type="transmembrane region" description="Helical" evidence="11">
    <location>
        <begin position="1085"/>
        <end position="1106"/>
    </location>
</feature>
<evidence type="ECO:0000256" key="7">
    <source>
        <dbReference type="ARBA" id="ARBA00022842"/>
    </source>
</evidence>
<feature type="transmembrane region" description="Helical" evidence="11">
    <location>
        <begin position="873"/>
        <end position="895"/>
    </location>
</feature>
<dbReference type="GO" id="GO:0016887">
    <property type="term" value="F:ATP hydrolysis activity"/>
    <property type="evidence" value="ECO:0007669"/>
    <property type="project" value="InterPro"/>
</dbReference>
<keyword evidence="4" id="KW-0479">Metal-binding</keyword>
<dbReference type="NCBIfam" id="TIGR01494">
    <property type="entry name" value="ATPase_P-type"/>
    <property type="match status" value="1"/>
</dbReference>
<feature type="transmembrane region" description="Helical" evidence="11">
    <location>
        <begin position="992"/>
        <end position="1010"/>
    </location>
</feature>
<dbReference type="InterPro" id="IPR023299">
    <property type="entry name" value="ATPase_P-typ_cyto_dom_N"/>
</dbReference>
<evidence type="ECO:0000256" key="5">
    <source>
        <dbReference type="ARBA" id="ARBA00022741"/>
    </source>
</evidence>
<keyword evidence="7" id="KW-0460">Magnesium</keyword>
<dbReference type="Pfam" id="PF00690">
    <property type="entry name" value="Cation_ATPase_N"/>
    <property type="match status" value="1"/>
</dbReference>
<reference evidence="14 15" key="1">
    <citation type="journal article" date="2015" name="Plant Cell">
        <title>Oil accumulation by the oleaginous diatom Fistulifera solaris as revealed by the genome and transcriptome.</title>
        <authorList>
            <person name="Tanaka T."/>
            <person name="Maeda Y."/>
            <person name="Veluchamy A."/>
            <person name="Tanaka M."/>
            <person name="Abida H."/>
            <person name="Marechal E."/>
            <person name="Bowler C."/>
            <person name="Muto M."/>
            <person name="Sunaga Y."/>
            <person name="Tanaka M."/>
            <person name="Yoshino T."/>
            <person name="Taniguchi T."/>
            <person name="Fukuda Y."/>
            <person name="Nemoto M."/>
            <person name="Matsumoto M."/>
            <person name="Wong P.S."/>
            <person name="Aburatani S."/>
            <person name="Fujibuchi W."/>
        </authorList>
    </citation>
    <scope>NUCLEOTIDE SEQUENCE [LARGE SCALE GENOMIC DNA]</scope>
    <source>
        <strain evidence="14 15">JPCC DA0580</strain>
    </source>
</reference>
<feature type="transmembrane region" description="Helical" evidence="11">
    <location>
        <begin position="1022"/>
        <end position="1041"/>
    </location>
</feature>
<dbReference type="Proteomes" id="UP000198406">
    <property type="component" value="Unassembled WGS sequence"/>
</dbReference>
<feature type="transmembrane region" description="Helical" evidence="11">
    <location>
        <begin position="253"/>
        <end position="275"/>
    </location>
</feature>
<dbReference type="InterPro" id="IPR059000">
    <property type="entry name" value="ATPase_P-type_domA"/>
</dbReference>
<accession>A0A1Z5JAJ7</accession>
<comment type="caution">
    <text evidence="14">The sequence shown here is derived from an EMBL/GenBank/DDBJ whole genome shotgun (WGS) entry which is preliminary data.</text>
</comment>
<proteinExistence type="inferred from homology"/>
<dbReference type="SFLD" id="SFLDG00002">
    <property type="entry name" value="C1.7:_P-type_atpase_like"/>
    <property type="match status" value="1"/>
</dbReference>
<evidence type="ECO:0000256" key="3">
    <source>
        <dbReference type="ARBA" id="ARBA00022692"/>
    </source>
</evidence>
<keyword evidence="15" id="KW-1185">Reference proteome</keyword>
<feature type="transmembrane region" description="Helical" evidence="11">
    <location>
        <begin position="907"/>
        <end position="929"/>
    </location>
</feature>
<sequence length="1134" mass="127165">MGEGWSQTGYKRHWIGIIIHGMVMTTLFGIQFLLFLLTVFYYMQQGAISRWEPVFEDEVQVLIAFEVVWFVGLLWSFAYRWPLSVQSIFLRRCTLDEASFVAIVARQKQVEIIDEFKMGESIIQMLVAPVNSIFYFLFSYPYIPSGYEITYCEVAVDKMTGTRRFFHRMCRYVYNEDTAMYSIGNMEVGKTMEDFLKQSSGLTMEEANKRLHTVGRNMIPMEKPTIVKNIFQEFCKFFYLYQTFLVWTWAPYWYYYMFLVHSIVRITGGVVVGAFQYMSDSVLYQISHVKGSVKVLRDGNFVSIAVTDLVPGDIVALERGSVYCDMVIVKAEHVVVDESALTGEATPIAKIPIDSSLQGETYSAKHHAIHTVSAGTTILECRENHQDLGLVLSTGTFTTKGKLLSDVLSYQRHKFKFDDEVKVVLCILLLQGIFLVTMVFHFLQDQFVYAFFYGIFVFGTVIPPLLPTVFVVSVGISAQRLRQRQITCTYSEGILIAGKVNCAFFDKTGTLTHAGMSFFGVWNDVGMADNVKLGMAVCHSLRMSAKGEMLGNHVDQASFSSTGAKIVVTKGENVVIKVAGKSYTLLKQNEFDNHRVTQSVVVQDESGAKLAFVKGSPESIRALCDSKTIPKTFEGTLRSCSKLGIYQLALAYKTLDPGTDVSVLTRDDLESTLKFCGFVHFQNKMKSDTPKVMKELQGGDVSVTMITGDNVLTGICIAREAGMIDARSPVLLGRKKGEEVEWVNVDNDQVTNEPYAGIDIDLALTGEAWTTLLTNDPKYAKGIFTHIRVFGRCNPSDKVSVVTTAVELGFKTLMCGDGQNDCGALKSAHVGIALSSSEASVVAPFTSLEKSITSVVDVLREGRCALSSAFKVYSFYIIYGQLESYLQTIAAYMFISFTEWCWVFMDGFWSLLMAFSLPLASAAPILSPYRPTASLLGPRTMFSVCGLLAWNFFFLTMALVALNKQDWYQCRKWTSEDVSNVLVVGDNYETSVLFIVGGFQYMASAAALNFGYTFRAPWYKNYVFVGLVSLFMTFQFVATLVPSSFSCIWRLNCDNEDAVRLVTSLAPMAINNPFNTTVMPVGFRWTLAIIMVINLITLCVWEYFFVNRLLFKLFDFKKASSPHFPQSEKSVVLA</sequence>
<keyword evidence="10 11" id="KW-0472">Membrane</keyword>
<dbReference type="SFLD" id="SFLDF00027">
    <property type="entry name" value="p-type_atpase"/>
    <property type="match status" value="1"/>
</dbReference>
<evidence type="ECO:0000259" key="12">
    <source>
        <dbReference type="Pfam" id="PF00122"/>
    </source>
</evidence>
<dbReference type="Gene3D" id="3.40.1110.10">
    <property type="entry name" value="Calcium-transporting ATPase, cytoplasmic domain N"/>
    <property type="match status" value="1"/>
</dbReference>
<dbReference type="InterPro" id="IPR001757">
    <property type="entry name" value="P_typ_ATPase"/>
</dbReference>
<dbReference type="InterPro" id="IPR036412">
    <property type="entry name" value="HAD-like_sf"/>
</dbReference>
<dbReference type="PANTHER" id="PTHR45630">
    <property type="entry name" value="CATION-TRANSPORTING ATPASE-RELATED"/>
    <property type="match status" value="1"/>
</dbReference>
<dbReference type="InterPro" id="IPR008250">
    <property type="entry name" value="ATPase_P-typ_transduc_dom_A_sf"/>
</dbReference>
<evidence type="ECO:0000256" key="6">
    <source>
        <dbReference type="ARBA" id="ARBA00022840"/>
    </source>
</evidence>
<evidence type="ECO:0000256" key="1">
    <source>
        <dbReference type="ARBA" id="ARBA00004141"/>
    </source>
</evidence>
<dbReference type="InterPro" id="IPR006544">
    <property type="entry name" value="P-type_TPase_V"/>
</dbReference>
<keyword evidence="6" id="KW-0067">ATP-binding</keyword>
<evidence type="ECO:0000256" key="2">
    <source>
        <dbReference type="ARBA" id="ARBA00006000"/>
    </source>
</evidence>
<keyword evidence="3 11" id="KW-0812">Transmembrane</keyword>
<dbReference type="GO" id="GO:0140358">
    <property type="term" value="F:P-type transmembrane transporter activity"/>
    <property type="evidence" value="ECO:0007669"/>
    <property type="project" value="InterPro"/>
</dbReference>
<dbReference type="SFLD" id="SFLDS00003">
    <property type="entry name" value="Haloacid_Dehalogenase"/>
    <property type="match status" value="1"/>
</dbReference>
<evidence type="ECO:0000259" key="13">
    <source>
        <dbReference type="Pfam" id="PF00690"/>
    </source>
</evidence>
<organism evidence="14 15">
    <name type="scientific">Fistulifera solaris</name>
    <name type="common">Oleaginous diatom</name>
    <dbReference type="NCBI Taxonomy" id="1519565"/>
    <lineage>
        <taxon>Eukaryota</taxon>
        <taxon>Sar</taxon>
        <taxon>Stramenopiles</taxon>
        <taxon>Ochrophyta</taxon>
        <taxon>Bacillariophyta</taxon>
        <taxon>Bacillariophyceae</taxon>
        <taxon>Bacillariophycidae</taxon>
        <taxon>Naviculales</taxon>
        <taxon>Naviculaceae</taxon>
        <taxon>Fistulifera</taxon>
    </lineage>
</organism>
<dbReference type="SUPFAM" id="SSF81653">
    <property type="entry name" value="Calcium ATPase, transduction domain A"/>
    <property type="match status" value="1"/>
</dbReference>
<feature type="transmembrane region" description="Helical" evidence="11">
    <location>
        <begin position="421"/>
        <end position="443"/>
    </location>
</feature>
<evidence type="ECO:0000256" key="4">
    <source>
        <dbReference type="ARBA" id="ARBA00022723"/>
    </source>
</evidence>
<protein>
    <submittedName>
        <fullName evidence="14">Cation-transporting ATPase 13A3/4/5</fullName>
    </submittedName>
</protein>
<dbReference type="GO" id="GO:0019829">
    <property type="term" value="F:ATPase-coupled monoatomic cation transmembrane transporter activity"/>
    <property type="evidence" value="ECO:0007669"/>
    <property type="project" value="TreeGrafter"/>
</dbReference>
<dbReference type="FunCoup" id="A0A1Z5JAJ7">
    <property type="interactions" value="12"/>
</dbReference>
<keyword evidence="5" id="KW-0547">Nucleotide-binding</keyword>
<evidence type="ECO:0000256" key="9">
    <source>
        <dbReference type="ARBA" id="ARBA00022989"/>
    </source>
</evidence>
<evidence type="ECO:0000256" key="8">
    <source>
        <dbReference type="ARBA" id="ARBA00022967"/>
    </source>
</evidence>